<feature type="active site" description="Proton acceptor; specific for D-alanine" evidence="4">
    <location>
        <position position="37"/>
    </location>
</feature>
<evidence type="ECO:0000256" key="1">
    <source>
        <dbReference type="ARBA" id="ARBA00001933"/>
    </source>
</evidence>
<evidence type="ECO:0000313" key="9">
    <source>
        <dbReference type="Proteomes" id="UP000004067"/>
    </source>
</evidence>
<evidence type="ECO:0000313" key="8">
    <source>
        <dbReference type="EMBL" id="EGK60614.1"/>
    </source>
</evidence>
<dbReference type="RefSeq" id="WP_006305903.1">
    <property type="nucleotide sequence ID" value="NZ_GL892076.1"/>
</dbReference>
<dbReference type="SMART" id="SM01005">
    <property type="entry name" value="Ala_racemase_C"/>
    <property type="match status" value="1"/>
</dbReference>
<accession>F5RL28</accession>
<dbReference type="OrthoDB" id="9813814at2"/>
<dbReference type="GO" id="GO:0008784">
    <property type="term" value="F:alanine racemase activity"/>
    <property type="evidence" value="ECO:0007669"/>
    <property type="project" value="UniProtKB-UniRule"/>
</dbReference>
<dbReference type="InterPro" id="IPR001608">
    <property type="entry name" value="Ala_racemase_N"/>
</dbReference>
<comment type="function">
    <text evidence="4">Catalyzes the interconversion of L-alanine and D-alanine. May also act on other amino acids.</text>
</comment>
<dbReference type="CDD" id="cd00430">
    <property type="entry name" value="PLPDE_III_AR"/>
    <property type="match status" value="1"/>
</dbReference>
<reference evidence="8 9" key="1">
    <citation type="submission" date="2011-04" db="EMBL/GenBank/DDBJ databases">
        <authorList>
            <person name="Muzny D."/>
            <person name="Qin X."/>
            <person name="Deng J."/>
            <person name="Jiang H."/>
            <person name="Liu Y."/>
            <person name="Qu J."/>
            <person name="Song X.-Z."/>
            <person name="Zhang L."/>
            <person name="Thornton R."/>
            <person name="Coyle M."/>
            <person name="Francisco L."/>
            <person name="Jackson L."/>
            <person name="Javaid M."/>
            <person name="Korchina V."/>
            <person name="Kovar C."/>
            <person name="Mata R."/>
            <person name="Mathew T."/>
            <person name="Ngo R."/>
            <person name="Nguyen L."/>
            <person name="Nguyen N."/>
            <person name="Okwuonu G."/>
            <person name="Ongeri F."/>
            <person name="Pham C."/>
            <person name="Simmons D."/>
            <person name="Wilczek-Boney K."/>
            <person name="Hale W."/>
            <person name="Jakkamsetti A."/>
            <person name="Pham P."/>
            <person name="Ruth R."/>
            <person name="San Lucas F."/>
            <person name="Warren J."/>
            <person name="Zhang J."/>
            <person name="Zhao Z."/>
            <person name="Zhou C."/>
            <person name="Zhu D."/>
            <person name="Lee S."/>
            <person name="Bess C."/>
            <person name="Blankenburg K."/>
            <person name="Forbes L."/>
            <person name="Fu Q."/>
            <person name="Gubbala S."/>
            <person name="Hirani K."/>
            <person name="Jayaseelan J.C."/>
            <person name="Lara F."/>
            <person name="Munidasa M."/>
            <person name="Palculict T."/>
            <person name="Patil S."/>
            <person name="Pu L.-L."/>
            <person name="Saada N."/>
            <person name="Tang L."/>
            <person name="Weissenberger G."/>
            <person name="Zhu Y."/>
            <person name="Hemphill L."/>
            <person name="Shang Y."/>
            <person name="Youmans B."/>
            <person name="Ayvaz T."/>
            <person name="Ross M."/>
            <person name="Santibanez J."/>
            <person name="Aqrawi P."/>
            <person name="Gross S."/>
            <person name="Joshi V."/>
            <person name="Fowler G."/>
            <person name="Nazareth L."/>
            <person name="Reid J."/>
            <person name="Worley K."/>
            <person name="Petrosino J."/>
            <person name="Highlander S."/>
            <person name="Gibbs R."/>
        </authorList>
    </citation>
    <scope>NUCLEOTIDE SEQUENCE [LARGE SCALE GENOMIC DNA]</scope>
    <source>
        <strain evidence="8 9">DSM 2778</strain>
    </source>
</reference>
<feature type="binding site" evidence="4 6">
    <location>
        <position position="135"/>
    </location>
    <ligand>
        <name>substrate</name>
    </ligand>
</feature>
<name>F5RL28_9FIRM</name>
<comment type="pathway">
    <text evidence="4">Amino-acid biosynthesis; D-alanine biosynthesis; D-alanine from L-alanine: step 1/1.</text>
</comment>
<proteinExistence type="inferred from homology"/>
<evidence type="ECO:0000256" key="2">
    <source>
        <dbReference type="ARBA" id="ARBA00022898"/>
    </source>
</evidence>
<dbReference type="Gene3D" id="3.20.20.10">
    <property type="entry name" value="Alanine racemase"/>
    <property type="match status" value="1"/>
</dbReference>
<dbReference type="AlphaFoldDB" id="F5RL28"/>
<dbReference type="GO" id="GO:0030170">
    <property type="term" value="F:pyridoxal phosphate binding"/>
    <property type="evidence" value="ECO:0007669"/>
    <property type="project" value="UniProtKB-UniRule"/>
</dbReference>
<evidence type="ECO:0000259" key="7">
    <source>
        <dbReference type="SMART" id="SM01005"/>
    </source>
</evidence>
<dbReference type="HAMAP" id="MF_01201">
    <property type="entry name" value="Ala_racemase"/>
    <property type="match status" value="1"/>
</dbReference>
<dbReference type="PRINTS" id="PR00992">
    <property type="entry name" value="ALARACEMASE"/>
</dbReference>
<dbReference type="EMBL" id="AFHQ01000029">
    <property type="protein sequence ID" value="EGK60614.1"/>
    <property type="molecule type" value="Genomic_DNA"/>
</dbReference>
<dbReference type="Pfam" id="PF00842">
    <property type="entry name" value="Ala_racemase_C"/>
    <property type="match status" value="1"/>
</dbReference>
<feature type="binding site" evidence="4 6">
    <location>
        <position position="311"/>
    </location>
    <ligand>
        <name>substrate</name>
    </ligand>
</feature>
<feature type="domain" description="Alanine racemase C-terminal" evidence="7">
    <location>
        <begin position="243"/>
        <end position="367"/>
    </location>
</feature>
<gene>
    <name evidence="8" type="primary">ala</name>
    <name evidence="8" type="ORF">HMPREF9081_0994</name>
</gene>
<dbReference type="eggNOG" id="COG0787">
    <property type="taxonomic scope" value="Bacteria"/>
</dbReference>
<dbReference type="InterPro" id="IPR029066">
    <property type="entry name" value="PLP-binding_barrel"/>
</dbReference>
<dbReference type="InterPro" id="IPR020622">
    <property type="entry name" value="Ala_racemase_pyridoxalP-BS"/>
</dbReference>
<comment type="caution">
    <text evidence="8">The sequence shown here is derived from an EMBL/GenBank/DDBJ whole genome shotgun (WGS) entry which is preliminary data.</text>
</comment>
<comment type="cofactor">
    <cofactor evidence="1 4 5">
        <name>pyridoxal 5'-phosphate</name>
        <dbReference type="ChEBI" id="CHEBI:597326"/>
    </cofactor>
</comment>
<dbReference type="Pfam" id="PF01168">
    <property type="entry name" value="Ala_racemase_N"/>
    <property type="match status" value="1"/>
</dbReference>
<dbReference type="InterPro" id="IPR011079">
    <property type="entry name" value="Ala_racemase_C"/>
</dbReference>
<dbReference type="InterPro" id="IPR009006">
    <property type="entry name" value="Ala_racemase/Decarboxylase_C"/>
</dbReference>
<evidence type="ECO:0000256" key="5">
    <source>
        <dbReference type="PIRSR" id="PIRSR600821-50"/>
    </source>
</evidence>
<dbReference type="Gene3D" id="2.40.37.10">
    <property type="entry name" value="Lyase, Ornithine Decarboxylase, Chain A, domain 1"/>
    <property type="match status" value="1"/>
</dbReference>
<dbReference type="GO" id="GO:0005829">
    <property type="term" value="C:cytosol"/>
    <property type="evidence" value="ECO:0007669"/>
    <property type="project" value="TreeGrafter"/>
</dbReference>
<dbReference type="SUPFAM" id="SSF51419">
    <property type="entry name" value="PLP-binding barrel"/>
    <property type="match status" value="1"/>
</dbReference>
<dbReference type="UniPathway" id="UPA00042">
    <property type="reaction ID" value="UER00497"/>
</dbReference>
<dbReference type="Proteomes" id="UP000004067">
    <property type="component" value="Unassembled WGS sequence"/>
</dbReference>
<comment type="catalytic activity">
    <reaction evidence="4">
        <text>L-alanine = D-alanine</text>
        <dbReference type="Rhea" id="RHEA:20249"/>
        <dbReference type="ChEBI" id="CHEBI:57416"/>
        <dbReference type="ChEBI" id="CHEBI:57972"/>
        <dbReference type="EC" id="5.1.1.1"/>
    </reaction>
</comment>
<protein>
    <recommendedName>
        <fullName evidence="4">Alanine racemase</fullName>
        <ecNumber evidence="4">5.1.1.1</ecNumber>
    </recommendedName>
</protein>
<dbReference type="InterPro" id="IPR000821">
    <property type="entry name" value="Ala_racemase"/>
</dbReference>
<feature type="modified residue" description="N6-(pyridoxal phosphate)lysine" evidence="4 5">
    <location>
        <position position="37"/>
    </location>
</feature>
<dbReference type="PANTHER" id="PTHR30511">
    <property type="entry name" value="ALANINE RACEMASE"/>
    <property type="match status" value="1"/>
</dbReference>
<comment type="similarity">
    <text evidence="4">Belongs to the alanine racemase family.</text>
</comment>
<keyword evidence="3 4" id="KW-0413">Isomerase</keyword>
<evidence type="ECO:0000256" key="6">
    <source>
        <dbReference type="PIRSR" id="PIRSR600821-52"/>
    </source>
</evidence>
<dbReference type="NCBIfam" id="TIGR00492">
    <property type="entry name" value="alr"/>
    <property type="match status" value="1"/>
</dbReference>
<dbReference type="FunFam" id="3.20.20.10:FF:000002">
    <property type="entry name" value="Alanine racemase"/>
    <property type="match status" value="1"/>
</dbReference>
<dbReference type="PROSITE" id="PS00395">
    <property type="entry name" value="ALANINE_RACEMASE"/>
    <property type="match status" value="1"/>
</dbReference>
<organism evidence="8 9">
    <name type="scientific">Centipeda periodontii DSM 2778</name>
    <dbReference type="NCBI Taxonomy" id="888060"/>
    <lineage>
        <taxon>Bacteria</taxon>
        <taxon>Bacillati</taxon>
        <taxon>Bacillota</taxon>
        <taxon>Negativicutes</taxon>
        <taxon>Selenomonadales</taxon>
        <taxon>Selenomonadaceae</taxon>
        <taxon>Centipeda</taxon>
    </lineage>
</organism>
<keyword evidence="2 4" id="KW-0663">Pyridoxal phosphate</keyword>
<dbReference type="SUPFAM" id="SSF50621">
    <property type="entry name" value="Alanine racemase C-terminal domain-like"/>
    <property type="match status" value="1"/>
</dbReference>
<dbReference type="EC" id="5.1.1.1" evidence="4"/>
<feature type="active site" description="Proton acceptor; specific for L-alanine" evidence="4">
    <location>
        <position position="264"/>
    </location>
</feature>
<evidence type="ECO:0000256" key="4">
    <source>
        <dbReference type="HAMAP-Rule" id="MF_01201"/>
    </source>
</evidence>
<dbReference type="GO" id="GO:0030632">
    <property type="term" value="P:D-alanine biosynthetic process"/>
    <property type="evidence" value="ECO:0007669"/>
    <property type="project" value="UniProtKB-UniRule"/>
</dbReference>
<dbReference type="STRING" id="888060.HMPREF9081_0994"/>
<dbReference type="PANTHER" id="PTHR30511:SF0">
    <property type="entry name" value="ALANINE RACEMASE, CATABOLIC-RELATED"/>
    <property type="match status" value="1"/>
</dbReference>
<keyword evidence="9" id="KW-1185">Reference proteome</keyword>
<sequence>MPSRAAWVEIDLGAIAHNYKEIRRYTRKDAKLCAVVKADAYGHGAIAVARKAIAAGAEYLAVATISEALKLREAGFTAPLLILGLTKPDSSFDIVDADLTQTVCRLDLVQALSAEAVTQGKRVKVHLAIDTGLGRIGVHPSEAASFAKEIAALPGIEIEGIFSHFAIADIEDKTFSWEQIRLFQEAYESIEAAGIHIPIRHIAESAAILDLPDVHFDMVRAGILQYGLWPSDEVTRPLNLRPAMKFCARIVYIKTIPPGTSIGYGRNFIAERESRIATISVGYADGYLRAYAGGYVEVRGKRAPIAGRICMDQCMIDITDIPDAKLGDIVTLFGSETLTADDLARWANTISYEVLCLVSKHVSRIYMA</sequence>
<evidence type="ECO:0000256" key="3">
    <source>
        <dbReference type="ARBA" id="ARBA00023235"/>
    </source>
</evidence>
<dbReference type="HOGENOM" id="CLU_028393_2_2_9"/>